<evidence type="ECO:0000256" key="3">
    <source>
        <dbReference type="ARBA" id="ARBA00022679"/>
    </source>
</evidence>
<evidence type="ECO:0000256" key="7">
    <source>
        <dbReference type="PROSITE-ProRule" id="PRU10141"/>
    </source>
</evidence>
<keyword evidence="4 7" id="KW-0547">Nucleotide-binding</keyword>
<evidence type="ECO:0000256" key="1">
    <source>
        <dbReference type="ARBA" id="ARBA00006692"/>
    </source>
</evidence>
<feature type="compositionally biased region" description="Polar residues" evidence="9">
    <location>
        <begin position="13"/>
        <end position="28"/>
    </location>
</feature>
<dbReference type="Proteomes" id="UP000694888">
    <property type="component" value="Unplaced"/>
</dbReference>
<reference evidence="12" key="1">
    <citation type="submission" date="2025-08" db="UniProtKB">
        <authorList>
            <consortium name="RefSeq"/>
        </authorList>
    </citation>
    <scope>IDENTIFICATION</scope>
</reference>
<evidence type="ECO:0000256" key="6">
    <source>
        <dbReference type="ARBA" id="ARBA00022840"/>
    </source>
</evidence>
<proteinExistence type="inferred from homology"/>
<accession>A0ABM1A5W1</accession>
<dbReference type="Gene3D" id="1.10.510.10">
    <property type="entry name" value="Transferase(Phosphotransferase) domain 1"/>
    <property type="match status" value="1"/>
</dbReference>
<feature type="region of interest" description="Disordered" evidence="9">
    <location>
        <begin position="1"/>
        <end position="28"/>
    </location>
</feature>
<feature type="domain" description="Protein kinase" evidence="10">
    <location>
        <begin position="127"/>
        <end position="419"/>
    </location>
</feature>
<evidence type="ECO:0000256" key="4">
    <source>
        <dbReference type="ARBA" id="ARBA00022741"/>
    </source>
</evidence>
<keyword evidence="2 8" id="KW-0723">Serine/threonine-protein kinase</keyword>
<evidence type="ECO:0000256" key="2">
    <source>
        <dbReference type="ARBA" id="ARBA00022527"/>
    </source>
</evidence>
<organism evidence="11 12">
    <name type="scientific">Aplysia californica</name>
    <name type="common">California sea hare</name>
    <dbReference type="NCBI Taxonomy" id="6500"/>
    <lineage>
        <taxon>Eukaryota</taxon>
        <taxon>Metazoa</taxon>
        <taxon>Spiralia</taxon>
        <taxon>Lophotrochozoa</taxon>
        <taxon>Mollusca</taxon>
        <taxon>Gastropoda</taxon>
        <taxon>Heterobranchia</taxon>
        <taxon>Euthyneura</taxon>
        <taxon>Tectipleura</taxon>
        <taxon>Aplysiida</taxon>
        <taxon>Aplysioidea</taxon>
        <taxon>Aplysiidae</taxon>
        <taxon>Aplysia</taxon>
    </lineage>
</organism>
<evidence type="ECO:0000256" key="9">
    <source>
        <dbReference type="SAM" id="MobiDB-lite"/>
    </source>
</evidence>
<dbReference type="SUPFAM" id="SSF56112">
    <property type="entry name" value="Protein kinase-like (PK-like)"/>
    <property type="match status" value="1"/>
</dbReference>
<protein>
    <submittedName>
        <fullName evidence="12">MAP kinase-interacting serine/threonine-protein kinase 1-like</fullName>
    </submittedName>
</protein>
<dbReference type="PROSITE" id="PS00107">
    <property type="entry name" value="PROTEIN_KINASE_ATP"/>
    <property type="match status" value="1"/>
</dbReference>
<dbReference type="PROSITE" id="PS50011">
    <property type="entry name" value="PROTEIN_KINASE_DOM"/>
    <property type="match status" value="1"/>
</dbReference>
<evidence type="ECO:0000313" key="12">
    <source>
        <dbReference type="RefSeq" id="XP_012941426.2"/>
    </source>
</evidence>
<keyword evidence="5" id="KW-0418">Kinase</keyword>
<dbReference type="Gene3D" id="3.30.200.20">
    <property type="entry name" value="Phosphorylase Kinase, domain 1"/>
    <property type="match status" value="1"/>
</dbReference>
<evidence type="ECO:0000256" key="8">
    <source>
        <dbReference type="RuleBase" id="RU000304"/>
    </source>
</evidence>
<sequence>MNNTEVASCDVIPTSTTTNNTKVASSDVIPTTTPTNNTEVASCDVIPTTTTTNNTEVASCDVIPTTTTMNNTDVASCDVIPTTTPTNNSGGDCARTKVFSIDPTKRMLRQSKQQKKDEDEIFSPLFEPTGEKLGRGSFGSVSTYRNKETGKEFAVKVIRNCWDKNRVINRRVVNEIKTCQRYKNSENILTFVEFYWIGDTFFLMFEKMAGGDLRALLTSTPYLSESQVSRVTNAIARALLTLHKDGVAHRDLKPKNILCHSPGQVTPLVLCDFGVASESPSRRHPPKGDITKPALKSSVGCPQYMAPEIAGLRLPEPQRSKAPYDTRCDMWSLGILIFEMLFRRLPFVGHCAQHVQVSVRGCRGCNEDMFPKICSGEFSIPRHTRESLSYYAGDLIRRLLVVDSRNRYSAAEVLKHPFVTAHRNDDVTTTTDCRTVLP</sequence>
<comment type="similarity">
    <text evidence="1">Belongs to the protein kinase superfamily. CAMK Ser/Thr protein kinase family.</text>
</comment>
<dbReference type="InterPro" id="IPR008271">
    <property type="entry name" value="Ser/Thr_kinase_AS"/>
</dbReference>
<evidence type="ECO:0000256" key="5">
    <source>
        <dbReference type="ARBA" id="ARBA00022777"/>
    </source>
</evidence>
<dbReference type="PROSITE" id="PS00108">
    <property type="entry name" value="PROTEIN_KINASE_ST"/>
    <property type="match status" value="1"/>
</dbReference>
<dbReference type="RefSeq" id="XP_012941426.2">
    <property type="nucleotide sequence ID" value="XM_013085972.2"/>
</dbReference>
<name>A0ABM1A5W1_APLCA</name>
<dbReference type="GeneID" id="101860758"/>
<dbReference type="SMART" id="SM00220">
    <property type="entry name" value="S_TKc"/>
    <property type="match status" value="1"/>
</dbReference>
<dbReference type="InterPro" id="IPR000719">
    <property type="entry name" value="Prot_kinase_dom"/>
</dbReference>
<keyword evidence="11" id="KW-1185">Reference proteome</keyword>
<evidence type="ECO:0000259" key="10">
    <source>
        <dbReference type="PROSITE" id="PS50011"/>
    </source>
</evidence>
<keyword evidence="3" id="KW-0808">Transferase</keyword>
<keyword evidence="6 7" id="KW-0067">ATP-binding</keyword>
<dbReference type="InterPro" id="IPR011009">
    <property type="entry name" value="Kinase-like_dom_sf"/>
</dbReference>
<feature type="binding site" evidence="7">
    <location>
        <position position="156"/>
    </location>
    <ligand>
        <name>ATP</name>
        <dbReference type="ChEBI" id="CHEBI:30616"/>
    </ligand>
</feature>
<dbReference type="PANTHER" id="PTHR24349">
    <property type="entry name" value="SERINE/THREONINE-PROTEIN KINASE"/>
    <property type="match status" value="1"/>
</dbReference>
<gene>
    <name evidence="12" type="primary">LOC101860758</name>
</gene>
<dbReference type="InterPro" id="IPR050205">
    <property type="entry name" value="CDPK_Ser/Thr_kinases"/>
</dbReference>
<evidence type="ECO:0000313" key="11">
    <source>
        <dbReference type="Proteomes" id="UP000694888"/>
    </source>
</evidence>
<dbReference type="Pfam" id="PF00069">
    <property type="entry name" value="Pkinase"/>
    <property type="match status" value="1"/>
</dbReference>
<dbReference type="InterPro" id="IPR017441">
    <property type="entry name" value="Protein_kinase_ATP_BS"/>
</dbReference>